<protein>
    <submittedName>
        <fullName evidence="1">Uncharacterized protein</fullName>
    </submittedName>
</protein>
<evidence type="ECO:0000313" key="1">
    <source>
        <dbReference type="EMBL" id="KRX50981.1"/>
    </source>
</evidence>
<sequence>MKQINLEGHDYMSQRTVNATARQTAIPVSAQKPAGNLLLIQHNDRDVVLQYMTVKLSMIITDFLSCNLNSTTLLLIARIAATLFT</sequence>
<organism evidence="1 2">
    <name type="scientific">Trichinella murrelli</name>
    <dbReference type="NCBI Taxonomy" id="144512"/>
    <lineage>
        <taxon>Eukaryota</taxon>
        <taxon>Metazoa</taxon>
        <taxon>Ecdysozoa</taxon>
        <taxon>Nematoda</taxon>
        <taxon>Enoplea</taxon>
        <taxon>Dorylaimia</taxon>
        <taxon>Trichinellida</taxon>
        <taxon>Trichinellidae</taxon>
        <taxon>Trichinella</taxon>
    </lineage>
</organism>
<dbReference type="AlphaFoldDB" id="A0A0V0UIL6"/>
<gene>
    <name evidence="1" type="ORF">T05_14807</name>
</gene>
<keyword evidence="2" id="KW-1185">Reference proteome</keyword>
<accession>A0A0V0UIL6</accession>
<evidence type="ECO:0000313" key="2">
    <source>
        <dbReference type="Proteomes" id="UP000055048"/>
    </source>
</evidence>
<proteinExistence type="predicted"/>
<dbReference type="EMBL" id="JYDJ01000002">
    <property type="protein sequence ID" value="KRX50981.1"/>
    <property type="molecule type" value="Genomic_DNA"/>
</dbReference>
<dbReference type="Proteomes" id="UP000055048">
    <property type="component" value="Unassembled WGS sequence"/>
</dbReference>
<name>A0A0V0UIL6_9BILA</name>
<reference evidence="1 2" key="1">
    <citation type="submission" date="2015-01" db="EMBL/GenBank/DDBJ databases">
        <title>Evolution of Trichinella species and genotypes.</title>
        <authorList>
            <person name="Korhonen P.K."/>
            <person name="Edoardo P."/>
            <person name="Giuseppe L.R."/>
            <person name="Gasser R.B."/>
        </authorList>
    </citation>
    <scope>NUCLEOTIDE SEQUENCE [LARGE SCALE GENOMIC DNA]</scope>
    <source>
        <strain evidence="1">ISS417</strain>
    </source>
</reference>
<comment type="caution">
    <text evidence="1">The sequence shown here is derived from an EMBL/GenBank/DDBJ whole genome shotgun (WGS) entry which is preliminary data.</text>
</comment>